<evidence type="ECO:0000313" key="2">
    <source>
        <dbReference type="Proteomes" id="UP001230649"/>
    </source>
</evidence>
<dbReference type="Proteomes" id="UP001230649">
    <property type="component" value="Unassembled WGS sequence"/>
</dbReference>
<organism evidence="1 2">
    <name type="scientific">Naganishia adeliensis</name>
    <dbReference type="NCBI Taxonomy" id="92952"/>
    <lineage>
        <taxon>Eukaryota</taxon>
        <taxon>Fungi</taxon>
        <taxon>Dikarya</taxon>
        <taxon>Basidiomycota</taxon>
        <taxon>Agaricomycotina</taxon>
        <taxon>Tremellomycetes</taxon>
        <taxon>Filobasidiales</taxon>
        <taxon>Filobasidiaceae</taxon>
        <taxon>Naganishia</taxon>
    </lineage>
</organism>
<protein>
    <submittedName>
        <fullName evidence="1">Uncharacterized protein</fullName>
    </submittedName>
</protein>
<keyword evidence="2" id="KW-1185">Reference proteome</keyword>
<sequence>MDPFILSALAWNGTMVFRAPQDQPSQSPELTPLNVALAFLFVVFDSVLPVTLGLGIASSLLVAASRCILQLSIMGLVLEKVFETGNIFGVFGIAGTPVRRVYSELTAHSCKYGEQHCSMYWEPSRPHSINLKDGLQTWQFPLVLLSLLSSTIPISIIGTQFAMNQHPFWKPSQFVPIVGMILGNAISAIGVSMNMIQKEFADNRDKIETYLAFGATRFEACRPMAVEALKLALLPTINQMSVIGLISIPGMMSGALLGGKSVTQAAMLQMIIMFMIAASSFLCVSATLVFALSTLVDASHRVRMDRLDSRKPLFYRWRDVAGLKVWKGMKAAGRKITGKGGRAESGSEEERQGLLANGQ</sequence>
<name>A0ACC2WZC1_9TREE</name>
<accession>A0ACC2WZC1</accession>
<evidence type="ECO:0000313" key="1">
    <source>
        <dbReference type="EMBL" id="KAJ9116706.1"/>
    </source>
</evidence>
<dbReference type="EMBL" id="JASBWS010000003">
    <property type="protein sequence ID" value="KAJ9116706.1"/>
    <property type="molecule type" value="Genomic_DNA"/>
</dbReference>
<gene>
    <name evidence="1" type="ORF">QFC20_000641</name>
</gene>
<reference evidence="1" key="1">
    <citation type="submission" date="2023-04" db="EMBL/GenBank/DDBJ databases">
        <title>Draft Genome sequencing of Naganishia species isolated from polar environments using Oxford Nanopore Technology.</title>
        <authorList>
            <person name="Leo P."/>
            <person name="Venkateswaran K."/>
        </authorList>
    </citation>
    <scope>NUCLEOTIDE SEQUENCE</scope>
    <source>
        <strain evidence="1">MNA-CCFEE 5262</strain>
    </source>
</reference>
<proteinExistence type="predicted"/>
<comment type="caution">
    <text evidence="1">The sequence shown here is derived from an EMBL/GenBank/DDBJ whole genome shotgun (WGS) entry which is preliminary data.</text>
</comment>